<evidence type="ECO:0000259" key="4">
    <source>
        <dbReference type="SMART" id="SM00672"/>
    </source>
</evidence>
<keyword evidence="3" id="KW-1133">Transmembrane helix</keyword>
<protein>
    <recommendedName>
        <fullName evidence="4">Glycosyl transferase CAP10 domain-containing protein</fullName>
    </recommendedName>
</protein>
<comment type="caution">
    <text evidence="5">The sequence shown here is derived from an EMBL/GenBank/DDBJ whole genome shotgun (WGS) entry which is preliminary data.</text>
</comment>
<dbReference type="SMART" id="SM00672">
    <property type="entry name" value="CAP10"/>
    <property type="match status" value="1"/>
</dbReference>
<dbReference type="InterPro" id="IPR051091">
    <property type="entry name" value="O-Glucosyltr/Glycosyltrsf_90"/>
</dbReference>
<keyword evidence="3" id="KW-0472">Membrane</keyword>
<proteinExistence type="inferred from homology"/>
<dbReference type="EMBL" id="JALJOT010000001">
    <property type="protein sequence ID" value="KAK9918660.1"/>
    <property type="molecule type" value="Genomic_DNA"/>
</dbReference>
<accession>A0ABR2Z3W2</accession>
<dbReference type="Pfam" id="PF05686">
    <property type="entry name" value="Glyco_transf_90"/>
    <property type="match status" value="2"/>
</dbReference>
<name>A0ABR2Z3W2_9CHLO</name>
<organism evidence="5 6">
    <name type="scientific">Coccomyxa subellipsoidea</name>
    <dbReference type="NCBI Taxonomy" id="248742"/>
    <lineage>
        <taxon>Eukaryota</taxon>
        <taxon>Viridiplantae</taxon>
        <taxon>Chlorophyta</taxon>
        <taxon>core chlorophytes</taxon>
        <taxon>Trebouxiophyceae</taxon>
        <taxon>Trebouxiophyceae incertae sedis</taxon>
        <taxon>Coccomyxaceae</taxon>
        <taxon>Coccomyxa</taxon>
    </lineage>
</organism>
<keyword evidence="2" id="KW-0808">Transferase</keyword>
<sequence length="520" mass="60122">MGGITAACKWLQRRCPVRGGSAVVNVVSVLLLILFISTSFQSPFSGQSQPAKHNARRTLRGAAQGMFGAAEDEFEVVDANEKSYFEPWIKQDFAQWEKTGIKMSAVTEMALRYRECFGEVFRFQIINGTLWVDHISERHSGWYPSRMGAGSLSAKGKIPYAILALMDTLRHHPGQIPDIDAVIQTSDFPCMLRQQPGNKPPPPVFGYNSHARFVDIPFPDYTYWGHEYHRLVDEDGLLLFGWEKQFKLLSEKWSDTEIASRVPQVIWRGRTEDKEYPKRDELRRQFARCGDELRREGLEEEAELFSLRKPEVQLHDLGKYRYLMYIESDAWVTNLKQKLACGSVLMSNQMDFFEFFTRALKPGVHFVEVDSKNLCQDAAQKVQAMNAAIEKGSQEENIQEKDAESRRFLKETPQNYTDAPWEIGMAGQQFLAQHVQMKDVRMYIRDALRHYASLQRFVPHTSWNAECYTGEMLLEQFGFPYAYDKEVVKQAYPWLESYGKSECEGRLSRKQVEQEDLYQP</sequence>
<dbReference type="InterPro" id="IPR006598">
    <property type="entry name" value="CAP10"/>
</dbReference>
<comment type="similarity">
    <text evidence="1">Belongs to the glycosyltransferase 90 family.</text>
</comment>
<evidence type="ECO:0000313" key="6">
    <source>
        <dbReference type="Proteomes" id="UP001491310"/>
    </source>
</evidence>
<feature type="domain" description="Glycosyl transferase CAP10" evidence="4">
    <location>
        <begin position="175"/>
        <end position="458"/>
    </location>
</feature>
<dbReference type="PANTHER" id="PTHR12203">
    <property type="entry name" value="KDEL LYS-ASP-GLU-LEU CONTAINING - RELATED"/>
    <property type="match status" value="1"/>
</dbReference>
<evidence type="ECO:0000256" key="3">
    <source>
        <dbReference type="SAM" id="Phobius"/>
    </source>
</evidence>
<evidence type="ECO:0000256" key="1">
    <source>
        <dbReference type="ARBA" id="ARBA00010118"/>
    </source>
</evidence>
<evidence type="ECO:0000256" key="2">
    <source>
        <dbReference type="ARBA" id="ARBA00022679"/>
    </source>
</evidence>
<dbReference type="Proteomes" id="UP001491310">
    <property type="component" value="Unassembled WGS sequence"/>
</dbReference>
<keyword evidence="3" id="KW-0812">Transmembrane</keyword>
<reference evidence="5 6" key="1">
    <citation type="journal article" date="2024" name="Nat. Commun.">
        <title>Phylogenomics reveals the evolutionary origins of lichenization in chlorophyte algae.</title>
        <authorList>
            <person name="Puginier C."/>
            <person name="Libourel C."/>
            <person name="Otte J."/>
            <person name="Skaloud P."/>
            <person name="Haon M."/>
            <person name="Grisel S."/>
            <person name="Petersen M."/>
            <person name="Berrin J.G."/>
            <person name="Delaux P.M."/>
            <person name="Dal Grande F."/>
            <person name="Keller J."/>
        </authorList>
    </citation>
    <scope>NUCLEOTIDE SEQUENCE [LARGE SCALE GENOMIC DNA]</scope>
    <source>
        <strain evidence="5 6">SAG 216-7</strain>
    </source>
</reference>
<feature type="transmembrane region" description="Helical" evidence="3">
    <location>
        <begin position="21"/>
        <end position="40"/>
    </location>
</feature>
<evidence type="ECO:0000313" key="5">
    <source>
        <dbReference type="EMBL" id="KAK9918660.1"/>
    </source>
</evidence>
<dbReference type="PANTHER" id="PTHR12203:SF35">
    <property type="entry name" value="PROTEIN O-GLUCOSYLTRANSFERASE 1"/>
    <property type="match status" value="1"/>
</dbReference>
<gene>
    <name evidence="5" type="ORF">WJX75_005747</name>
</gene>
<keyword evidence="6" id="KW-1185">Reference proteome</keyword>